<reference evidence="8 9" key="1">
    <citation type="submission" date="2019-02" db="EMBL/GenBank/DDBJ databases">
        <title>Deep-cultivation of Planctomycetes and their phenomic and genomic characterization uncovers novel biology.</title>
        <authorList>
            <person name="Wiegand S."/>
            <person name="Jogler M."/>
            <person name="Boedeker C."/>
            <person name="Pinto D."/>
            <person name="Vollmers J."/>
            <person name="Rivas-Marin E."/>
            <person name="Kohn T."/>
            <person name="Peeters S.H."/>
            <person name="Heuer A."/>
            <person name="Rast P."/>
            <person name="Oberbeckmann S."/>
            <person name="Bunk B."/>
            <person name="Jeske O."/>
            <person name="Meyerdierks A."/>
            <person name="Storesund J.E."/>
            <person name="Kallscheuer N."/>
            <person name="Luecker S."/>
            <person name="Lage O.M."/>
            <person name="Pohl T."/>
            <person name="Merkel B.J."/>
            <person name="Hornburger P."/>
            <person name="Mueller R.-W."/>
            <person name="Bruemmer F."/>
            <person name="Labrenz M."/>
            <person name="Spormann A.M."/>
            <person name="Op den Camp H."/>
            <person name="Overmann J."/>
            <person name="Amann R."/>
            <person name="Jetten M.S.M."/>
            <person name="Mascher T."/>
            <person name="Medema M.H."/>
            <person name="Devos D.P."/>
            <person name="Kaster A.-K."/>
            <person name="Ovreas L."/>
            <person name="Rohde M."/>
            <person name="Galperin M.Y."/>
            <person name="Jogler C."/>
        </authorList>
    </citation>
    <scope>NUCLEOTIDE SEQUENCE [LARGE SCALE GENOMIC DNA]</scope>
    <source>
        <strain evidence="8 9">Pan216</strain>
    </source>
</reference>
<dbReference type="GO" id="GO:0004017">
    <property type="term" value="F:AMP kinase activity"/>
    <property type="evidence" value="ECO:0007669"/>
    <property type="project" value="UniProtKB-UniRule"/>
</dbReference>
<comment type="function">
    <text evidence="5">Catalyzes the reversible transfer of the terminal phosphate group between ATP and AMP. Plays an important role in cellular energy homeostasis and in adenine nucleotide metabolism.</text>
</comment>
<dbReference type="UniPathway" id="UPA00588">
    <property type="reaction ID" value="UER00649"/>
</dbReference>
<comment type="domain">
    <text evidence="5">Consists of three domains, a large central CORE domain and two small peripheral domains, NMPbind and LID, which undergo movements during catalysis. The LID domain closes over the site of phosphoryl transfer upon ATP binding. Assembling and dissambling the active center during each catalytic cycle provides an effective means to prevent ATP hydrolysis.</text>
</comment>
<feature type="binding site" evidence="5">
    <location>
        <position position="133"/>
    </location>
    <ligand>
        <name>ATP</name>
        <dbReference type="ChEBI" id="CHEBI:30616"/>
    </ligand>
</feature>
<proteinExistence type="inferred from homology"/>
<keyword evidence="3 5" id="KW-0547">Nucleotide-binding</keyword>
<comment type="caution">
    <text evidence="5">Lacks conserved residue(s) required for the propagation of feature annotation.</text>
</comment>
<evidence type="ECO:0000256" key="7">
    <source>
        <dbReference type="RuleBase" id="RU003331"/>
    </source>
</evidence>
<dbReference type="OrthoDB" id="9805030at2"/>
<comment type="similarity">
    <text evidence="5 6">Belongs to the adenylate kinase family.</text>
</comment>
<comment type="catalytic activity">
    <reaction evidence="5 7">
        <text>AMP + ATP = 2 ADP</text>
        <dbReference type="Rhea" id="RHEA:12973"/>
        <dbReference type="ChEBI" id="CHEBI:30616"/>
        <dbReference type="ChEBI" id="CHEBI:456215"/>
        <dbReference type="ChEBI" id="CHEBI:456216"/>
        <dbReference type="EC" id="2.7.4.3"/>
    </reaction>
</comment>
<feature type="binding site" evidence="5">
    <location>
        <begin position="14"/>
        <end position="19"/>
    </location>
    <ligand>
        <name>ATP</name>
        <dbReference type="ChEBI" id="CHEBI:30616"/>
    </ligand>
</feature>
<keyword evidence="4 5" id="KW-0418">Kinase</keyword>
<feature type="binding site" evidence="5">
    <location>
        <position position="102"/>
    </location>
    <ligand>
        <name>AMP</name>
        <dbReference type="ChEBI" id="CHEBI:456215"/>
    </ligand>
</feature>
<evidence type="ECO:0000256" key="2">
    <source>
        <dbReference type="ARBA" id="ARBA00022727"/>
    </source>
</evidence>
<feature type="binding site" evidence="5">
    <location>
        <position position="40"/>
    </location>
    <ligand>
        <name>AMP</name>
        <dbReference type="ChEBI" id="CHEBI:456215"/>
    </ligand>
</feature>
<feature type="binding site" evidence="5">
    <location>
        <position position="178"/>
    </location>
    <ligand>
        <name>ATP</name>
        <dbReference type="ChEBI" id="CHEBI:30616"/>
    </ligand>
</feature>
<dbReference type="PROSITE" id="PS00113">
    <property type="entry name" value="ADENYLATE_KINASE"/>
    <property type="match status" value="1"/>
</dbReference>
<keyword evidence="2 5" id="KW-0545">Nucleotide biosynthesis</keyword>
<gene>
    <name evidence="8" type="primary">adk_2</name>
    <name evidence="5" type="synonym">adk</name>
    <name evidence="8" type="ORF">Pan216_31210</name>
</gene>
<dbReference type="Proteomes" id="UP000317093">
    <property type="component" value="Chromosome"/>
</dbReference>
<dbReference type="HAMAP" id="MF_00235">
    <property type="entry name" value="Adenylate_kinase_Adk"/>
    <property type="match status" value="1"/>
</dbReference>
<keyword evidence="5" id="KW-0963">Cytoplasm</keyword>
<dbReference type="CDD" id="cd01428">
    <property type="entry name" value="ADK"/>
    <property type="match status" value="1"/>
</dbReference>
<organism evidence="8 9">
    <name type="scientific">Kolteria novifilia</name>
    <dbReference type="NCBI Taxonomy" id="2527975"/>
    <lineage>
        <taxon>Bacteria</taxon>
        <taxon>Pseudomonadati</taxon>
        <taxon>Planctomycetota</taxon>
        <taxon>Planctomycetia</taxon>
        <taxon>Kolteriales</taxon>
        <taxon>Kolteriaceae</taxon>
        <taxon>Kolteria</taxon>
    </lineage>
</organism>
<accession>A0A518B5K0</accession>
<dbReference type="AlphaFoldDB" id="A0A518B5K0"/>
<dbReference type="Gene3D" id="3.40.50.300">
    <property type="entry name" value="P-loop containing nucleotide triphosphate hydrolases"/>
    <property type="match status" value="1"/>
</dbReference>
<evidence type="ECO:0000256" key="4">
    <source>
        <dbReference type="ARBA" id="ARBA00022777"/>
    </source>
</evidence>
<evidence type="ECO:0000313" key="8">
    <source>
        <dbReference type="EMBL" id="QDU62254.1"/>
    </source>
</evidence>
<dbReference type="KEGG" id="knv:Pan216_31210"/>
<dbReference type="Pfam" id="PF00406">
    <property type="entry name" value="ADK"/>
    <property type="match status" value="1"/>
</dbReference>
<dbReference type="GO" id="GO:0005737">
    <property type="term" value="C:cytoplasm"/>
    <property type="evidence" value="ECO:0007669"/>
    <property type="project" value="UniProtKB-SubCell"/>
</dbReference>
<dbReference type="SUPFAM" id="SSF52540">
    <property type="entry name" value="P-loop containing nucleoside triphosphate hydrolases"/>
    <property type="match status" value="1"/>
</dbReference>
<feature type="binding site" evidence="5">
    <location>
        <position position="151"/>
    </location>
    <ligand>
        <name>AMP</name>
        <dbReference type="ChEBI" id="CHEBI:456215"/>
    </ligand>
</feature>
<evidence type="ECO:0000256" key="6">
    <source>
        <dbReference type="RuleBase" id="RU003330"/>
    </source>
</evidence>
<evidence type="ECO:0000256" key="1">
    <source>
        <dbReference type="ARBA" id="ARBA00022679"/>
    </source>
</evidence>
<feature type="binding site" evidence="5">
    <location>
        <position position="139"/>
    </location>
    <ligand>
        <name>AMP</name>
        <dbReference type="ChEBI" id="CHEBI:456215"/>
    </ligand>
</feature>
<comment type="subcellular location">
    <subcellularLocation>
        <location evidence="5 7">Cytoplasm</location>
    </subcellularLocation>
</comment>
<dbReference type="InterPro" id="IPR000850">
    <property type="entry name" value="Adenylat/UMP-CMP_kin"/>
</dbReference>
<comment type="subunit">
    <text evidence="5 7">Monomer.</text>
</comment>
<dbReference type="GO" id="GO:0044209">
    <property type="term" value="P:AMP salvage"/>
    <property type="evidence" value="ECO:0007669"/>
    <property type="project" value="UniProtKB-UniRule"/>
</dbReference>
<comment type="pathway">
    <text evidence="5">Purine metabolism; AMP biosynthesis via salvage pathway; AMP from ADP: step 1/1.</text>
</comment>
<evidence type="ECO:0000313" key="9">
    <source>
        <dbReference type="Proteomes" id="UP000317093"/>
    </source>
</evidence>
<dbReference type="InterPro" id="IPR033690">
    <property type="entry name" value="Adenylat_kinase_CS"/>
</dbReference>
<dbReference type="RefSeq" id="WP_145258868.1">
    <property type="nucleotide sequence ID" value="NZ_CP036279.1"/>
</dbReference>
<keyword evidence="5 7" id="KW-0067">ATP-binding</keyword>
<sequence>MSQYQTVLLFGPPGAGKGTQGRILGTIPGFFHCACGDVFRQLDIQSDIGRLFLDYSSKGELVPDEITIEIWARHIDNQVVLRAFKPEFDVLVLDGIPRTVEQADLLTKHIHVLKVLHLVCPDEEQMIERLRRRALRENRMDDAKESVIRHRWEIYQQETAPLLDYYGAGHIADIDAQRSPGEVLQQSLEILIPVQNSHFARLSFERAVD</sequence>
<keyword evidence="1 5" id="KW-0808">Transferase</keyword>
<evidence type="ECO:0000256" key="3">
    <source>
        <dbReference type="ARBA" id="ARBA00022741"/>
    </source>
</evidence>
<feature type="binding site" evidence="5">
    <location>
        <begin position="60"/>
        <end position="62"/>
    </location>
    <ligand>
        <name>AMP</name>
        <dbReference type="ChEBI" id="CHEBI:456215"/>
    </ligand>
</feature>
<name>A0A518B5K0_9BACT</name>
<keyword evidence="9" id="KW-1185">Reference proteome</keyword>
<dbReference type="PRINTS" id="PR00094">
    <property type="entry name" value="ADENYLTKNASE"/>
</dbReference>
<dbReference type="EC" id="2.7.4.3" evidence="5 7"/>
<dbReference type="InterPro" id="IPR027417">
    <property type="entry name" value="P-loop_NTPase"/>
</dbReference>
<dbReference type="PANTHER" id="PTHR23359">
    <property type="entry name" value="NUCLEOTIDE KINASE"/>
    <property type="match status" value="1"/>
</dbReference>
<evidence type="ECO:0000256" key="5">
    <source>
        <dbReference type="HAMAP-Rule" id="MF_00235"/>
    </source>
</evidence>
<protein>
    <recommendedName>
        <fullName evidence="5 7">Adenylate kinase</fullName>
        <shortName evidence="5">AK</shortName>
        <ecNumber evidence="5 7">2.7.4.3</ecNumber>
    </recommendedName>
    <alternativeName>
        <fullName evidence="5">ATP-AMP transphosphorylase</fullName>
    </alternativeName>
    <alternativeName>
        <fullName evidence="5">ATP:AMP phosphotransferase</fullName>
    </alternativeName>
    <alternativeName>
        <fullName evidence="5">Adenylate monophosphate kinase</fullName>
    </alternativeName>
</protein>
<dbReference type="EMBL" id="CP036279">
    <property type="protein sequence ID" value="QDU62254.1"/>
    <property type="molecule type" value="Genomic_DNA"/>
</dbReference>
<dbReference type="GO" id="GO:0005524">
    <property type="term" value="F:ATP binding"/>
    <property type="evidence" value="ECO:0007669"/>
    <property type="project" value="UniProtKB-UniRule"/>
</dbReference>